<dbReference type="PANTHER" id="PTHR37418:SF2">
    <property type="entry name" value="3-KETO-5-AMINOHEXANOATE CLEAVAGE ENZYME"/>
    <property type="match status" value="1"/>
</dbReference>
<sequence length="275" mass="29911">MQPCIITVAITGSVPRKKDTPAVPVTVAEQIESTHEAFEAGAVLAHIHVRDDGENSSSDPERFAAVQAGIEKHCPGMIVQFSTGARGRQLSERGGMLYLRPDMASLATGSVNFPTFVNENPPDFIRGLAQTMLDYEVKAECEIFDLAMLYNAADLVRDGLLASPPHVQFVLGVKNALPARREVLEFEVAQLKQILPEATWTAAGLGRHQLEVNHWALELGGHCRTGLEDNIRYDQTRLAASNAELVARVAALCTDYGRRPATPGEARAILGLRPH</sequence>
<dbReference type="PANTHER" id="PTHR37418">
    <property type="entry name" value="3-KETO-5-AMINOHEXANOATE CLEAVAGE ENZYME-RELATED"/>
    <property type="match status" value="1"/>
</dbReference>
<evidence type="ECO:0000256" key="1">
    <source>
        <dbReference type="ARBA" id="ARBA00001947"/>
    </source>
</evidence>
<proteinExistence type="predicted"/>
<keyword evidence="4" id="KW-0862">Zinc</keyword>
<reference evidence="5" key="2">
    <citation type="submission" date="2020-09" db="EMBL/GenBank/DDBJ databases">
        <authorList>
            <person name="Sun Q."/>
            <person name="Zhou Y."/>
        </authorList>
    </citation>
    <scope>NUCLEOTIDE SEQUENCE</scope>
    <source>
        <strain evidence="5">CGMCC 1.15725</strain>
    </source>
</reference>
<gene>
    <name evidence="5" type="ORF">GCM10011611_64500</name>
</gene>
<dbReference type="InterPro" id="IPR013785">
    <property type="entry name" value="Aldolase_TIM"/>
</dbReference>
<evidence type="ECO:0000256" key="2">
    <source>
        <dbReference type="ARBA" id="ARBA00022679"/>
    </source>
</evidence>
<protein>
    <submittedName>
        <fullName evidence="5">3-keto-5-aminohexanoate cleavage protein</fullName>
    </submittedName>
</protein>
<comment type="cofactor">
    <cofactor evidence="1">
        <name>Zn(2+)</name>
        <dbReference type="ChEBI" id="CHEBI:29105"/>
    </cofactor>
</comment>
<keyword evidence="3" id="KW-0479">Metal-binding</keyword>
<evidence type="ECO:0000256" key="3">
    <source>
        <dbReference type="ARBA" id="ARBA00022723"/>
    </source>
</evidence>
<dbReference type="InterPro" id="IPR008567">
    <property type="entry name" value="BKACE"/>
</dbReference>
<evidence type="ECO:0000256" key="4">
    <source>
        <dbReference type="ARBA" id="ARBA00022833"/>
    </source>
</evidence>
<organism evidence="5 6">
    <name type="scientific">Aliidongia dinghuensis</name>
    <dbReference type="NCBI Taxonomy" id="1867774"/>
    <lineage>
        <taxon>Bacteria</taxon>
        <taxon>Pseudomonadati</taxon>
        <taxon>Pseudomonadota</taxon>
        <taxon>Alphaproteobacteria</taxon>
        <taxon>Rhodospirillales</taxon>
        <taxon>Dongiaceae</taxon>
        <taxon>Aliidongia</taxon>
    </lineage>
</organism>
<dbReference type="EMBL" id="BMJQ01000029">
    <property type="protein sequence ID" value="GGF49208.1"/>
    <property type="molecule type" value="Genomic_DNA"/>
</dbReference>
<dbReference type="Gene3D" id="3.20.20.70">
    <property type="entry name" value="Aldolase class I"/>
    <property type="match status" value="1"/>
</dbReference>
<dbReference type="Proteomes" id="UP000646365">
    <property type="component" value="Unassembled WGS sequence"/>
</dbReference>
<dbReference type="GO" id="GO:0046872">
    <property type="term" value="F:metal ion binding"/>
    <property type="evidence" value="ECO:0007669"/>
    <property type="project" value="UniProtKB-KW"/>
</dbReference>
<dbReference type="AlphaFoldDB" id="A0A8J3E5P4"/>
<comment type="caution">
    <text evidence="5">The sequence shown here is derived from an EMBL/GenBank/DDBJ whole genome shotgun (WGS) entry which is preliminary data.</text>
</comment>
<reference evidence="5" key="1">
    <citation type="journal article" date="2014" name="Int. J. Syst. Evol. Microbiol.">
        <title>Complete genome sequence of Corynebacterium casei LMG S-19264T (=DSM 44701T), isolated from a smear-ripened cheese.</title>
        <authorList>
            <consortium name="US DOE Joint Genome Institute (JGI-PGF)"/>
            <person name="Walter F."/>
            <person name="Albersmeier A."/>
            <person name="Kalinowski J."/>
            <person name="Ruckert C."/>
        </authorList>
    </citation>
    <scope>NUCLEOTIDE SEQUENCE</scope>
    <source>
        <strain evidence="5">CGMCC 1.15725</strain>
    </source>
</reference>
<dbReference type="RefSeq" id="WP_189052328.1">
    <property type="nucleotide sequence ID" value="NZ_BMJQ01000029.1"/>
</dbReference>
<evidence type="ECO:0000313" key="5">
    <source>
        <dbReference type="EMBL" id="GGF49208.1"/>
    </source>
</evidence>
<dbReference type="GO" id="GO:0043720">
    <property type="term" value="F:3-keto-5-aminohexanoate cleavage activity"/>
    <property type="evidence" value="ECO:0007669"/>
    <property type="project" value="InterPro"/>
</dbReference>
<keyword evidence="2" id="KW-0808">Transferase</keyword>
<dbReference type="Pfam" id="PF05853">
    <property type="entry name" value="BKACE"/>
    <property type="match status" value="1"/>
</dbReference>
<name>A0A8J3E5P4_9PROT</name>
<accession>A0A8J3E5P4</accession>
<evidence type="ECO:0000313" key="6">
    <source>
        <dbReference type="Proteomes" id="UP000646365"/>
    </source>
</evidence>
<keyword evidence="6" id="KW-1185">Reference proteome</keyword>